<dbReference type="RefSeq" id="WP_073317802.1">
    <property type="nucleotide sequence ID" value="NZ_FQWD01000001.1"/>
</dbReference>
<dbReference type="PROSITE" id="PS50943">
    <property type="entry name" value="HTH_CROC1"/>
    <property type="match status" value="1"/>
</dbReference>
<dbReference type="EMBL" id="FQWD01000001">
    <property type="protein sequence ID" value="SHF87178.1"/>
    <property type="molecule type" value="Genomic_DNA"/>
</dbReference>
<dbReference type="PANTHER" id="PTHR30146">
    <property type="entry name" value="LACI-RELATED TRANSCRIPTIONAL REPRESSOR"/>
    <property type="match status" value="1"/>
</dbReference>
<evidence type="ECO:0000313" key="7">
    <source>
        <dbReference type="Proteomes" id="UP000184520"/>
    </source>
</evidence>
<dbReference type="SMART" id="SM00354">
    <property type="entry name" value="HTH_LACI"/>
    <property type="match status" value="1"/>
</dbReference>
<reference evidence="7" key="1">
    <citation type="submission" date="2016-11" db="EMBL/GenBank/DDBJ databases">
        <authorList>
            <person name="Varghese N."/>
            <person name="Submissions S."/>
        </authorList>
    </citation>
    <scope>NUCLEOTIDE SEQUENCE [LARGE SCALE GENOMIC DNA]</scope>
    <source>
        <strain evidence="7">CGMCC 1.8995</strain>
    </source>
</reference>
<dbReference type="InterPro" id="IPR000843">
    <property type="entry name" value="HTH_LacI"/>
</dbReference>
<dbReference type="Pfam" id="PF00356">
    <property type="entry name" value="LacI"/>
    <property type="match status" value="1"/>
</dbReference>
<dbReference type="InterPro" id="IPR001387">
    <property type="entry name" value="Cro/C1-type_HTH"/>
</dbReference>
<proteinExistence type="predicted"/>
<evidence type="ECO:0000256" key="3">
    <source>
        <dbReference type="ARBA" id="ARBA00023163"/>
    </source>
</evidence>
<dbReference type="Pfam" id="PF13377">
    <property type="entry name" value="Peripla_BP_3"/>
    <property type="match status" value="1"/>
</dbReference>
<dbReference type="PRINTS" id="PR00036">
    <property type="entry name" value="HTHLACI"/>
</dbReference>
<dbReference type="GO" id="GO:0000976">
    <property type="term" value="F:transcription cis-regulatory region binding"/>
    <property type="evidence" value="ECO:0007669"/>
    <property type="project" value="TreeGrafter"/>
</dbReference>
<keyword evidence="7" id="KW-1185">Reference proteome</keyword>
<evidence type="ECO:0000259" key="4">
    <source>
        <dbReference type="PROSITE" id="PS50932"/>
    </source>
</evidence>
<evidence type="ECO:0000313" key="6">
    <source>
        <dbReference type="EMBL" id="SHF87178.1"/>
    </source>
</evidence>
<dbReference type="GO" id="GO:0003700">
    <property type="term" value="F:DNA-binding transcription factor activity"/>
    <property type="evidence" value="ECO:0007669"/>
    <property type="project" value="TreeGrafter"/>
</dbReference>
<dbReference type="PROSITE" id="PS00356">
    <property type="entry name" value="HTH_LACI_1"/>
    <property type="match status" value="1"/>
</dbReference>
<dbReference type="CDD" id="cd01392">
    <property type="entry name" value="HTH_LacI"/>
    <property type="match status" value="1"/>
</dbReference>
<protein>
    <submittedName>
        <fullName evidence="6">LacI family transcriptional regulator</fullName>
    </submittedName>
</protein>
<accession>A0A1M5F721</accession>
<evidence type="ECO:0000256" key="1">
    <source>
        <dbReference type="ARBA" id="ARBA00023015"/>
    </source>
</evidence>
<dbReference type="InterPro" id="IPR028082">
    <property type="entry name" value="Peripla_BP_I"/>
</dbReference>
<dbReference type="Proteomes" id="UP000184520">
    <property type="component" value="Unassembled WGS sequence"/>
</dbReference>
<dbReference type="CDD" id="cd01545">
    <property type="entry name" value="PBP1_SalR"/>
    <property type="match status" value="1"/>
</dbReference>
<dbReference type="InterPro" id="IPR010982">
    <property type="entry name" value="Lambda_DNA-bd_dom_sf"/>
</dbReference>
<dbReference type="OrthoDB" id="9798934at2"/>
<sequence length="340" mass="37254">MEKKPTINDVARLSGVSKRTVSRVINGATNVGAATRERIQKVIDELGFSPDKQARGLAASRSYLIGLIYDNPDALYIDQVQRGVLSVCSEKGYELVVHPCHYRSDDFISNCINFVRRSNIDGVIVLPPASEANELAKALQNHGINYVRMASVKIDEQENIVVSDDRAALSDMARYLVSLGHKDIAIISGPKHYYSTVERLEGITHTLAELGMTVPPERIIEGKNSYESGIECARTLLIQTPRPQVIVANNDEMAAGVLKVAHEMGIDVPGELSVAGFDDNLFASRVIPSLTTVQRPVVAMAGLAAKKIVALIENKPTEDVDDYIVKPHLIIRESTRKVTK</sequence>
<evidence type="ECO:0000259" key="5">
    <source>
        <dbReference type="PROSITE" id="PS50943"/>
    </source>
</evidence>
<dbReference type="PROSITE" id="PS50932">
    <property type="entry name" value="HTH_LACI_2"/>
    <property type="match status" value="1"/>
</dbReference>
<organism evidence="6 7">
    <name type="scientific">Marisediminitalea aggregata</name>
    <dbReference type="NCBI Taxonomy" id="634436"/>
    <lineage>
        <taxon>Bacteria</taxon>
        <taxon>Pseudomonadati</taxon>
        <taxon>Pseudomonadota</taxon>
        <taxon>Gammaproteobacteria</taxon>
        <taxon>Alteromonadales</taxon>
        <taxon>Alteromonadaceae</taxon>
        <taxon>Marisediminitalea</taxon>
    </lineage>
</organism>
<feature type="domain" description="HTH lacI-type" evidence="4">
    <location>
        <begin position="5"/>
        <end position="59"/>
    </location>
</feature>
<dbReference type="AlphaFoldDB" id="A0A1M5F721"/>
<keyword evidence="3" id="KW-0804">Transcription</keyword>
<dbReference type="SUPFAM" id="SSF47413">
    <property type="entry name" value="lambda repressor-like DNA-binding domains"/>
    <property type="match status" value="1"/>
</dbReference>
<evidence type="ECO:0000256" key="2">
    <source>
        <dbReference type="ARBA" id="ARBA00023125"/>
    </source>
</evidence>
<dbReference type="SUPFAM" id="SSF53822">
    <property type="entry name" value="Periplasmic binding protein-like I"/>
    <property type="match status" value="1"/>
</dbReference>
<gene>
    <name evidence="6" type="ORF">SAMN05216361_0700</name>
</gene>
<dbReference type="STRING" id="634436.SAMN05216361_0700"/>
<dbReference type="Gene3D" id="1.10.260.40">
    <property type="entry name" value="lambda repressor-like DNA-binding domains"/>
    <property type="match status" value="1"/>
</dbReference>
<name>A0A1M5F721_9ALTE</name>
<dbReference type="Gene3D" id="3.40.50.2300">
    <property type="match status" value="2"/>
</dbReference>
<feature type="domain" description="HTH cro/C1-type" evidence="5">
    <location>
        <begin position="6"/>
        <end position="53"/>
    </location>
</feature>
<dbReference type="PANTHER" id="PTHR30146:SF153">
    <property type="entry name" value="LACTOSE OPERON REPRESSOR"/>
    <property type="match status" value="1"/>
</dbReference>
<keyword evidence="2" id="KW-0238">DNA-binding</keyword>
<dbReference type="InterPro" id="IPR046335">
    <property type="entry name" value="LacI/GalR-like_sensor"/>
</dbReference>
<keyword evidence="1" id="KW-0805">Transcription regulation</keyword>